<dbReference type="Gene3D" id="2.70.50.50">
    <property type="entry name" value="chitin-binding protein cbp21"/>
    <property type="match status" value="1"/>
</dbReference>
<gene>
    <name evidence="3" type="ORF">HMPREF9511_01306</name>
</gene>
<name>A0ABC9P727_ENTFL</name>
<dbReference type="CDD" id="cd21177">
    <property type="entry name" value="LPMO_AA10"/>
    <property type="match status" value="1"/>
</dbReference>
<evidence type="ECO:0000256" key="1">
    <source>
        <dbReference type="ARBA" id="ARBA00022729"/>
    </source>
</evidence>
<proteinExistence type="predicted"/>
<sequence>MKGFAYKGAIYMKKMMLFIIAVGATMISVFALGDAQQSYAHGYVDSPVSRVKNAEANGFGWGPGQDSSQPEIITTPQGIEAPTKLLDTGQLNGRLPSAGLASYSKLDEQTATRWVKSNITTGENNFKWVMTAKHKTNRFRYYMTKPGWNPNAPLTMDEMELIGIVGQPIGQDLPPGQGFMVNDTETHRIKIPADRKGYHVIYAVWDINDTINSFYQAIDVNVQ</sequence>
<reference evidence="3 4" key="1">
    <citation type="submission" date="2010-09" db="EMBL/GenBank/DDBJ databases">
        <authorList>
            <person name="Weinstock G."/>
            <person name="Sodergren E."/>
            <person name="Clifton S."/>
            <person name="Fulton L."/>
            <person name="Fulton B."/>
            <person name="Courtney L."/>
            <person name="Fronick C."/>
            <person name="Harrison M."/>
            <person name="Strong C."/>
            <person name="Farmer C."/>
            <person name="Delahaunty K."/>
            <person name="Markovic C."/>
            <person name="Hall O."/>
            <person name="Minx P."/>
            <person name="Tomlinson C."/>
            <person name="Mitreva M."/>
            <person name="Hou S."/>
            <person name="Chen J."/>
            <person name="Wollam A."/>
            <person name="Pepin K.H."/>
            <person name="Johnson M."/>
            <person name="Bhonagiri V."/>
            <person name="Zhang X."/>
            <person name="Suruliraj S."/>
            <person name="Warren W."/>
            <person name="Chinwalla A."/>
            <person name="Mardis E.R."/>
            <person name="Wilson R.K."/>
        </authorList>
    </citation>
    <scope>NUCLEOTIDE SEQUENCE [LARGE SCALE GENOMIC DNA]</scope>
    <source>
        <strain evidence="3 4">TX0630</strain>
    </source>
</reference>
<dbReference type="PANTHER" id="PTHR34823:SF1">
    <property type="entry name" value="CHITIN-BINDING TYPE-4 DOMAIN-CONTAINING PROTEIN"/>
    <property type="match status" value="1"/>
</dbReference>
<organism evidence="3 4">
    <name type="scientific">Enterococcus faecalis TX0630</name>
    <dbReference type="NCBI Taxonomy" id="749508"/>
    <lineage>
        <taxon>Bacteria</taxon>
        <taxon>Bacillati</taxon>
        <taxon>Bacillota</taxon>
        <taxon>Bacilli</taxon>
        <taxon>Lactobacillales</taxon>
        <taxon>Enterococcaceae</taxon>
        <taxon>Enterococcus</taxon>
    </lineage>
</organism>
<evidence type="ECO:0000313" key="3">
    <source>
        <dbReference type="EMBL" id="EFU90688.1"/>
    </source>
</evidence>
<dbReference type="Proteomes" id="UP000004933">
    <property type="component" value="Unassembled WGS sequence"/>
</dbReference>
<dbReference type="PANTHER" id="PTHR34823">
    <property type="entry name" value="GLCNAC-BINDING PROTEIN A"/>
    <property type="match status" value="1"/>
</dbReference>
<dbReference type="EMBL" id="AEBE01000045">
    <property type="protein sequence ID" value="EFU90688.1"/>
    <property type="molecule type" value="Genomic_DNA"/>
</dbReference>
<feature type="domain" description="Chitin-binding type-4" evidence="2">
    <location>
        <begin position="41"/>
        <end position="220"/>
    </location>
</feature>
<dbReference type="AlphaFoldDB" id="A0ABC9P727"/>
<accession>A0ABC9P727</accession>
<dbReference type="Pfam" id="PF03067">
    <property type="entry name" value="LPMO_10"/>
    <property type="match status" value="1"/>
</dbReference>
<dbReference type="InterPro" id="IPR051024">
    <property type="entry name" value="GlcNAc_Chitin_IntDeg"/>
</dbReference>
<evidence type="ECO:0000259" key="2">
    <source>
        <dbReference type="Pfam" id="PF03067"/>
    </source>
</evidence>
<dbReference type="SUPFAM" id="SSF81296">
    <property type="entry name" value="E set domains"/>
    <property type="match status" value="1"/>
</dbReference>
<dbReference type="InterPro" id="IPR004302">
    <property type="entry name" value="Cellulose/chitin-bd_N"/>
</dbReference>
<protein>
    <submittedName>
        <fullName evidence="3">Chitin binding domain protein</fullName>
    </submittedName>
</protein>
<keyword evidence="1" id="KW-0732">Signal</keyword>
<dbReference type="InterPro" id="IPR014756">
    <property type="entry name" value="Ig_E-set"/>
</dbReference>
<comment type="caution">
    <text evidence="3">The sequence shown here is derived from an EMBL/GenBank/DDBJ whole genome shotgun (WGS) entry which is preliminary data.</text>
</comment>
<evidence type="ECO:0000313" key="4">
    <source>
        <dbReference type="Proteomes" id="UP000004933"/>
    </source>
</evidence>